<feature type="domain" description="HTH lacI-type" evidence="4">
    <location>
        <begin position="4"/>
        <end position="58"/>
    </location>
</feature>
<evidence type="ECO:0000259" key="4">
    <source>
        <dbReference type="PROSITE" id="PS50932"/>
    </source>
</evidence>
<sequence>MSDVTIYDVAKLASVSISTVSRVLNSPEQVNQVTRARVQAAIDRLHFVPKAEATARTRKGTRRIGVLAPFITYPSFVQRFRGVATIADSAYEMVIYNVESAVRRDSYLASLPVLRRLDGLIVMALPFDDAAAQRLQAHNLETVLIECAHPAFSSVEIDDTAGGALVAHYLLAHGHRRFGFVGDAGVPDYAIHTSERRLAGYQQALAENGCLIASEHIQLGTHNLEVARRLAHTVLSTPEPPTAIFAPSDTQAMGVLKAARERGLRVPRDLAVVGFDDVEVADYIGLTTVRQPLEESGRVAVELLLGRMADQARLPQRVSLPLEIVPRETA</sequence>
<keyword evidence="2" id="KW-0238">DNA-binding</keyword>
<dbReference type="PANTHER" id="PTHR30146">
    <property type="entry name" value="LACI-RELATED TRANSCRIPTIONAL REPRESSOR"/>
    <property type="match status" value="1"/>
</dbReference>
<dbReference type="Proteomes" id="UP000050509">
    <property type="component" value="Unassembled WGS sequence"/>
</dbReference>
<dbReference type="Pfam" id="PF13377">
    <property type="entry name" value="Peripla_BP_3"/>
    <property type="match status" value="1"/>
</dbReference>
<dbReference type="PANTHER" id="PTHR30146:SF109">
    <property type="entry name" value="HTH-TYPE TRANSCRIPTIONAL REGULATOR GALS"/>
    <property type="match status" value="1"/>
</dbReference>
<dbReference type="GO" id="GO:0000976">
    <property type="term" value="F:transcription cis-regulatory region binding"/>
    <property type="evidence" value="ECO:0007669"/>
    <property type="project" value="TreeGrafter"/>
</dbReference>
<gene>
    <name evidence="5" type="ORF">SE17_17315</name>
</gene>
<dbReference type="InterPro" id="IPR028082">
    <property type="entry name" value="Peripla_BP_I"/>
</dbReference>
<proteinExistence type="predicted"/>
<evidence type="ECO:0000256" key="1">
    <source>
        <dbReference type="ARBA" id="ARBA00023015"/>
    </source>
</evidence>
<reference evidence="5 6" key="1">
    <citation type="submission" date="2015-09" db="EMBL/GenBank/DDBJ databases">
        <title>Draft genome sequence of Kouleothrix aurantiaca JCM 19913.</title>
        <authorList>
            <person name="Hemp J."/>
        </authorList>
    </citation>
    <scope>NUCLEOTIDE SEQUENCE [LARGE SCALE GENOMIC DNA]</scope>
    <source>
        <strain evidence="5 6">COM-B</strain>
    </source>
</reference>
<evidence type="ECO:0000256" key="2">
    <source>
        <dbReference type="ARBA" id="ARBA00023125"/>
    </source>
</evidence>
<keyword evidence="3" id="KW-0804">Transcription</keyword>
<keyword evidence="1" id="KW-0805">Transcription regulation</keyword>
<dbReference type="SUPFAM" id="SSF47413">
    <property type="entry name" value="lambda repressor-like DNA-binding domains"/>
    <property type="match status" value="1"/>
</dbReference>
<dbReference type="PROSITE" id="PS50932">
    <property type="entry name" value="HTH_LACI_2"/>
    <property type="match status" value="1"/>
</dbReference>
<organism evidence="5 6">
    <name type="scientific">Kouleothrix aurantiaca</name>
    <dbReference type="NCBI Taxonomy" id="186479"/>
    <lineage>
        <taxon>Bacteria</taxon>
        <taxon>Bacillati</taxon>
        <taxon>Chloroflexota</taxon>
        <taxon>Chloroflexia</taxon>
        <taxon>Chloroflexales</taxon>
        <taxon>Roseiflexineae</taxon>
        <taxon>Roseiflexaceae</taxon>
        <taxon>Kouleothrix</taxon>
    </lineage>
</organism>
<dbReference type="InterPro" id="IPR010982">
    <property type="entry name" value="Lambda_DNA-bd_dom_sf"/>
</dbReference>
<protein>
    <recommendedName>
        <fullName evidence="4">HTH lacI-type domain-containing protein</fullName>
    </recommendedName>
</protein>
<dbReference type="InterPro" id="IPR046335">
    <property type="entry name" value="LacI/GalR-like_sensor"/>
</dbReference>
<dbReference type="PROSITE" id="PS00356">
    <property type="entry name" value="HTH_LACI_1"/>
    <property type="match status" value="1"/>
</dbReference>
<dbReference type="Pfam" id="PF00356">
    <property type="entry name" value="LacI"/>
    <property type="match status" value="1"/>
</dbReference>
<evidence type="ECO:0000313" key="6">
    <source>
        <dbReference type="Proteomes" id="UP000050509"/>
    </source>
</evidence>
<accession>A0A0P9DPQ7</accession>
<dbReference type="CDD" id="cd01392">
    <property type="entry name" value="HTH_LacI"/>
    <property type="match status" value="1"/>
</dbReference>
<dbReference type="GO" id="GO:0003700">
    <property type="term" value="F:DNA-binding transcription factor activity"/>
    <property type="evidence" value="ECO:0007669"/>
    <property type="project" value="TreeGrafter"/>
</dbReference>
<dbReference type="Gene3D" id="1.10.260.40">
    <property type="entry name" value="lambda repressor-like DNA-binding domains"/>
    <property type="match status" value="1"/>
</dbReference>
<dbReference type="EMBL" id="LJCR01000650">
    <property type="protein sequence ID" value="KPV52126.1"/>
    <property type="molecule type" value="Genomic_DNA"/>
</dbReference>
<evidence type="ECO:0000256" key="3">
    <source>
        <dbReference type="ARBA" id="ARBA00023163"/>
    </source>
</evidence>
<dbReference type="AlphaFoldDB" id="A0A0P9DPQ7"/>
<evidence type="ECO:0000313" key="5">
    <source>
        <dbReference type="EMBL" id="KPV52126.1"/>
    </source>
</evidence>
<dbReference type="PRINTS" id="PR00036">
    <property type="entry name" value="HTHLACI"/>
</dbReference>
<name>A0A0P9DPQ7_9CHLR</name>
<dbReference type="CDD" id="cd06267">
    <property type="entry name" value="PBP1_LacI_sugar_binding-like"/>
    <property type="match status" value="1"/>
</dbReference>
<dbReference type="SMART" id="SM00354">
    <property type="entry name" value="HTH_LACI"/>
    <property type="match status" value="1"/>
</dbReference>
<dbReference type="Gene3D" id="3.40.50.2300">
    <property type="match status" value="2"/>
</dbReference>
<dbReference type="SUPFAM" id="SSF53822">
    <property type="entry name" value="Periplasmic binding protein-like I"/>
    <property type="match status" value="1"/>
</dbReference>
<dbReference type="InterPro" id="IPR000843">
    <property type="entry name" value="HTH_LacI"/>
</dbReference>
<keyword evidence="6" id="KW-1185">Reference proteome</keyword>
<comment type="caution">
    <text evidence="5">The sequence shown here is derived from an EMBL/GenBank/DDBJ whole genome shotgun (WGS) entry which is preliminary data.</text>
</comment>